<dbReference type="PANTHER" id="PTHR37804:SF1">
    <property type="entry name" value="CDAA REGULATORY PROTEIN CDAR"/>
    <property type="match status" value="1"/>
</dbReference>
<dbReference type="PANTHER" id="PTHR37804">
    <property type="entry name" value="CDAA REGULATORY PROTEIN CDAR"/>
    <property type="match status" value="1"/>
</dbReference>
<dbReference type="CDD" id="cd20206">
    <property type="entry name" value="YbbR"/>
    <property type="match status" value="1"/>
</dbReference>
<dbReference type="Gene3D" id="2.170.120.40">
    <property type="entry name" value="YbbR-like domain"/>
    <property type="match status" value="2"/>
</dbReference>
<gene>
    <name evidence="1" type="ORF">P0Y55_14430</name>
</gene>
<name>A0AA95EVY5_9BACL</name>
<keyword evidence="2" id="KW-1185">Reference proteome</keyword>
<sequence length="438" mass="46369">MDKWINHPTIIKLIAVGLGILMWAVVHFDPEATPNTVSSLVKVKTIEAVKVQAYGLDEKNYVLVGLEPQQVKLTVSGTSGDLIAKAEDYKLQVDLRTAGEGTHTLKIDYSLPRGISLVDMTPSTVTVTIVTLQTKEFEVNVSTIGNPAAGYKAGTPIIKPSNRVHVTLPSNDMARVAKVGGSISIKGNTETIKSKSVKLAAYDENGNVIDNAVIDPAVLEVEVPITNPFKTVPLQIKLVGNMPPGLSIASFKPDVEQVTVYGPQTALDQLDFLEVEVQLSELKNSGKVTVVLTSVASIVEIAPKKVDITVEVVLSETRTLEGLPIMWKGLGDGLTMTIIEPASGKADIVVKGAPAILGNLKPGDVDVYADLNGKGPGTHTIPLSVNLERFMTQAGGTSSITVEIVDEAALNASEEDTSAVDGIVDGTEVAVPENRTSP</sequence>
<dbReference type="Gene3D" id="2.170.120.30">
    <property type="match status" value="2"/>
</dbReference>
<reference evidence="1" key="1">
    <citation type="submission" date="2023-03" db="EMBL/GenBank/DDBJ databases">
        <title>Andean soil-derived lignocellulolytic bacterial consortium as a source of novel taxa and putative plastic-active enzymes.</title>
        <authorList>
            <person name="Diaz-Garcia L."/>
            <person name="Chuvochina M."/>
            <person name="Feuerriegel G."/>
            <person name="Bunk B."/>
            <person name="Sproer C."/>
            <person name="Streit W.R."/>
            <person name="Rodriguez L.M."/>
            <person name="Overmann J."/>
            <person name="Jimenez D.J."/>
        </authorList>
    </citation>
    <scope>NUCLEOTIDE SEQUENCE</scope>
    <source>
        <strain evidence="1">MAG 2441</strain>
    </source>
</reference>
<proteinExistence type="predicted"/>
<evidence type="ECO:0000313" key="2">
    <source>
        <dbReference type="Proteomes" id="UP001178662"/>
    </source>
</evidence>
<dbReference type="InterPro" id="IPR053154">
    <property type="entry name" value="c-di-AMP_regulator"/>
</dbReference>
<accession>A0AA95EVY5</accession>
<protein>
    <submittedName>
        <fullName evidence="1">CdaR family protein</fullName>
    </submittedName>
</protein>
<organism evidence="1 2">
    <name type="scientific">Candidatus Cohnella colombiensis</name>
    <dbReference type="NCBI Taxonomy" id="3121368"/>
    <lineage>
        <taxon>Bacteria</taxon>
        <taxon>Bacillati</taxon>
        <taxon>Bacillota</taxon>
        <taxon>Bacilli</taxon>
        <taxon>Bacillales</taxon>
        <taxon>Paenibacillaceae</taxon>
        <taxon>Cohnella</taxon>
    </lineage>
</organism>
<dbReference type="EMBL" id="CP119317">
    <property type="protein sequence ID" value="WEK53762.1"/>
    <property type="molecule type" value="Genomic_DNA"/>
</dbReference>
<dbReference type="InterPro" id="IPR012505">
    <property type="entry name" value="YbbR"/>
</dbReference>
<evidence type="ECO:0000313" key="1">
    <source>
        <dbReference type="EMBL" id="WEK53762.1"/>
    </source>
</evidence>
<dbReference type="Pfam" id="PF07949">
    <property type="entry name" value="YbbR"/>
    <property type="match status" value="3"/>
</dbReference>
<dbReference type="AlphaFoldDB" id="A0AA95EVY5"/>
<dbReference type="Proteomes" id="UP001178662">
    <property type="component" value="Chromosome"/>
</dbReference>